<evidence type="ECO:0000256" key="5">
    <source>
        <dbReference type="ARBA" id="ARBA00022603"/>
    </source>
</evidence>
<dbReference type="Proteomes" id="UP000423396">
    <property type="component" value="Chromosome"/>
</dbReference>
<dbReference type="InterPro" id="IPR029063">
    <property type="entry name" value="SAM-dependent_MTases_sf"/>
</dbReference>
<comment type="similarity">
    <text evidence="2">Belongs to the methyltransferase superfamily. L-isoaspartyl/D-aspartyl protein methyltransferase family.</text>
</comment>
<keyword evidence="6 10" id="KW-0808">Transferase</keyword>
<dbReference type="SUPFAM" id="SSF53335">
    <property type="entry name" value="S-adenosyl-L-methionine-dependent methyltransferases"/>
    <property type="match status" value="1"/>
</dbReference>
<dbReference type="EC" id="2.1.1.77" evidence="3"/>
<gene>
    <name evidence="10" type="ORF">D1868_02845</name>
</gene>
<keyword evidence="5 10" id="KW-0489">Methyltransferase</keyword>
<organism evidence="10 11">
    <name type="scientific">Stygiolobus azoricus</name>
    <dbReference type="NCBI Taxonomy" id="41675"/>
    <lineage>
        <taxon>Archaea</taxon>
        <taxon>Thermoproteota</taxon>
        <taxon>Thermoprotei</taxon>
        <taxon>Sulfolobales</taxon>
        <taxon>Sulfolobaceae</taxon>
        <taxon>Stygiolobus</taxon>
    </lineage>
</organism>
<evidence type="ECO:0000313" key="11">
    <source>
        <dbReference type="Proteomes" id="UP000423396"/>
    </source>
</evidence>
<evidence type="ECO:0000256" key="1">
    <source>
        <dbReference type="ARBA" id="ARBA00004496"/>
    </source>
</evidence>
<sequence length="211" mass="23741">MSEKEEVISYLSKSITSKELLDALRKIDRKKFLPDPYKHLAYSKDYVDKAIPITRNYNTTALSLGILMLDLLELKKGEKVLEIGTGSGYYTALIAEIVGCENVYSIEFDPEAYSLARKNLTECSVNLVFGDGSLGYEKAQPYDKIVVWAAAPTFPYALYSQLKKRGIMVVPIADSGDKQGLYKIVKGEEPFIFRVTDVIFSKLKGLCGFWY</sequence>
<proteinExistence type="inferred from homology"/>
<dbReference type="InterPro" id="IPR000682">
    <property type="entry name" value="PCMT"/>
</dbReference>
<dbReference type="GO" id="GO:0005737">
    <property type="term" value="C:cytoplasm"/>
    <property type="evidence" value="ECO:0007669"/>
    <property type="project" value="UniProtKB-SubCell"/>
</dbReference>
<accession>A0A650CME2</accession>
<dbReference type="OrthoDB" id="33618at2157"/>
<dbReference type="PANTHER" id="PTHR11579">
    <property type="entry name" value="PROTEIN-L-ISOASPARTATE O-METHYLTRANSFERASE"/>
    <property type="match status" value="1"/>
</dbReference>
<reference evidence="10 11" key="1">
    <citation type="submission" date="2019-10" db="EMBL/GenBank/DDBJ databases">
        <title>Genome Sequences from Six Type Strain Members of the Archaeal Family Sulfolobaceae: Acidianus ambivalens, Acidianus infernus, Metallosphaera prunae, Stygiolobus azoricus, Sulfolobus metallicus, and Sulfurisphaera ohwakuensis.</title>
        <authorList>
            <person name="Counts J.A."/>
            <person name="Kelly R.M."/>
        </authorList>
    </citation>
    <scope>NUCLEOTIDE SEQUENCE [LARGE SCALE GENOMIC DNA]</scope>
    <source>
        <strain evidence="10 11">FC6</strain>
    </source>
</reference>
<evidence type="ECO:0000256" key="6">
    <source>
        <dbReference type="ARBA" id="ARBA00022679"/>
    </source>
</evidence>
<evidence type="ECO:0000256" key="7">
    <source>
        <dbReference type="ARBA" id="ARBA00022691"/>
    </source>
</evidence>
<dbReference type="AlphaFoldDB" id="A0A650CME2"/>
<evidence type="ECO:0000313" key="10">
    <source>
        <dbReference type="EMBL" id="QGR19020.1"/>
    </source>
</evidence>
<dbReference type="GO" id="GO:0004719">
    <property type="term" value="F:protein-L-isoaspartate (D-aspartate) O-methyltransferase activity"/>
    <property type="evidence" value="ECO:0007669"/>
    <property type="project" value="UniProtKB-EC"/>
</dbReference>
<evidence type="ECO:0000256" key="9">
    <source>
        <dbReference type="ARBA" id="ARBA00029295"/>
    </source>
</evidence>
<dbReference type="CDD" id="cd02440">
    <property type="entry name" value="AdoMet_MTases"/>
    <property type="match status" value="1"/>
</dbReference>
<dbReference type="EMBL" id="CP045483">
    <property type="protein sequence ID" value="QGR19020.1"/>
    <property type="molecule type" value="Genomic_DNA"/>
</dbReference>
<keyword evidence="7" id="KW-0949">S-adenosyl-L-methionine</keyword>
<evidence type="ECO:0000256" key="4">
    <source>
        <dbReference type="ARBA" id="ARBA00022490"/>
    </source>
</evidence>
<comment type="catalytic activity">
    <reaction evidence="9">
        <text>[protein]-L-isoaspartate + S-adenosyl-L-methionine = [protein]-L-isoaspartate alpha-methyl ester + S-adenosyl-L-homocysteine</text>
        <dbReference type="Rhea" id="RHEA:12705"/>
        <dbReference type="Rhea" id="RHEA-COMP:12143"/>
        <dbReference type="Rhea" id="RHEA-COMP:12144"/>
        <dbReference type="ChEBI" id="CHEBI:57856"/>
        <dbReference type="ChEBI" id="CHEBI:59789"/>
        <dbReference type="ChEBI" id="CHEBI:90596"/>
        <dbReference type="ChEBI" id="CHEBI:90598"/>
        <dbReference type="EC" id="2.1.1.77"/>
    </reaction>
</comment>
<protein>
    <recommendedName>
        <fullName evidence="3">protein-L-isoaspartate(D-aspartate) O-methyltransferase</fullName>
        <ecNumber evidence="3">2.1.1.77</ecNumber>
    </recommendedName>
</protein>
<evidence type="ECO:0000256" key="2">
    <source>
        <dbReference type="ARBA" id="ARBA00005369"/>
    </source>
</evidence>
<dbReference type="Gene3D" id="3.40.50.150">
    <property type="entry name" value="Vaccinia Virus protein VP39"/>
    <property type="match status" value="1"/>
</dbReference>
<evidence type="ECO:0000256" key="8">
    <source>
        <dbReference type="ARBA" id="ARBA00025330"/>
    </source>
</evidence>
<comment type="function">
    <text evidence="8">Catalyzes the methyl esterification of L-isoaspartyl residues in peptides and proteins that result from spontaneous decomposition of normal L-aspartyl and L-asparaginyl residues. It plays a role in the repair and/or degradation of damaged proteins.</text>
</comment>
<evidence type="ECO:0000256" key="3">
    <source>
        <dbReference type="ARBA" id="ARBA00011890"/>
    </source>
</evidence>
<dbReference type="RefSeq" id="WP_156005346.1">
    <property type="nucleotide sequence ID" value="NZ_CP045483.1"/>
</dbReference>
<dbReference type="Pfam" id="PF01135">
    <property type="entry name" value="PCMT"/>
    <property type="match status" value="1"/>
</dbReference>
<name>A0A650CME2_9CREN</name>
<keyword evidence="4" id="KW-0963">Cytoplasm</keyword>
<keyword evidence="11" id="KW-1185">Reference proteome</keyword>
<comment type="subcellular location">
    <subcellularLocation>
        <location evidence="1">Cytoplasm</location>
    </subcellularLocation>
</comment>
<dbReference type="PANTHER" id="PTHR11579:SF0">
    <property type="entry name" value="PROTEIN-L-ISOASPARTATE(D-ASPARTATE) O-METHYLTRANSFERASE"/>
    <property type="match status" value="1"/>
</dbReference>
<dbReference type="GO" id="GO:0032259">
    <property type="term" value="P:methylation"/>
    <property type="evidence" value="ECO:0007669"/>
    <property type="project" value="UniProtKB-KW"/>
</dbReference>
<dbReference type="KEGG" id="sazo:D1868_02845"/>
<dbReference type="GeneID" id="42797975"/>